<gene>
    <name evidence="2" type="ORF">ERS008198_00278</name>
</gene>
<evidence type="ECO:0000313" key="3">
    <source>
        <dbReference type="Proteomes" id="UP000041314"/>
    </source>
</evidence>
<proteinExistence type="predicted"/>
<name>A0A655BM97_SALET</name>
<reference evidence="2 3" key="1">
    <citation type="submission" date="2015-03" db="EMBL/GenBank/DDBJ databases">
        <authorList>
            <consortium name="Pathogen Informatics"/>
        </authorList>
    </citation>
    <scope>NUCLEOTIDE SEQUENCE [LARGE SCALE GENOMIC DNA]</scope>
    <source>
        <strain evidence="2 3">A1104</strain>
    </source>
</reference>
<dbReference type="Proteomes" id="UP000041314">
    <property type="component" value="Unassembled WGS sequence"/>
</dbReference>
<organism evidence="2 3">
    <name type="scientific">Salmonella enterica subsp. enterica serovar Bovismorbificans</name>
    <dbReference type="NCBI Taxonomy" id="58097"/>
    <lineage>
        <taxon>Bacteria</taxon>
        <taxon>Pseudomonadati</taxon>
        <taxon>Pseudomonadota</taxon>
        <taxon>Gammaproteobacteria</taxon>
        <taxon>Enterobacterales</taxon>
        <taxon>Enterobacteriaceae</taxon>
        <taxon>Salmonella</taxon>
    </lineage>
</organism>
<keyword evidence="1" id="KW-0472">Membrane</keyword>
<evidence type="ECO:0000256" key="1">
    <source>
        <dbReference type="SAM" id="Phobius"/>
    </source>
</evidence>
<protein>
    <submittedName>
        <fullName evidence="2">Uncharacterized protein</fullName>
    </submittedName>
</protein>
<keyword evidence="1" id="KW-1133">Transmembrane helix</keyword>
<keyword evidence="1" id="KW-0812">Transmembrane</keyword>
<accession>A0A655BM97</accession>
<feature type="transmembrane region" description="Helical" evidence="1">
    <location>
        <begin position="20"/>
        <end position="39"/>
    </location>
</feature>
<dbReference type="EMBL" id="CQPA01000002">
    <property type="protein sequence ID" value="CNT59659.1"/>
    <property type="molecule type" value="Genomic_DNA"/>
</dbReference>
<dbReference type="AlphaFoldDB" id="A0A655BM97"/>
<sequence length="48" mass="5151">MSGDKKLSPCYLLSSIVRNVIAPVISVFNGMCSIANFPARAKKAAFAY</sequence>
<evidence type="ECO:0000313" key="2">
    <source>
        <dbReference type="EMBL" id="CNT59659.1"/>
    </source>
</evidence>